<protein>
    <submittedName>
        <fullName evidence="2">Uncharacterized protein</fullName>
    </submittedName>
</protein>
<keyword evidence="3" id="KW-1185">Reference proteome</keyword>
<organism evidence="2 3">
    <name type="scientific">Periconia macrospinosa</name>
    <dbReference type="NCBI Taxonomy" id="97972"/>
    <lineage>
        <taxon>Eukaryota</taxon>
        <taxon>Fungi</taxon>
        <taxon>Dikarya</taxon>
        <taxon>Ascomycota</taxon>
        <taxon>Pezizomycotina</taxon>
        <taxon>Dothideomycetes</taxon>
        <taxon>Pleosporomycetidae</taxon>
        <taxon>Pleosporales</taxon>
        <taxon>Massarineae</taxon>
        <taxon>Periconiaceae</taxon>
        <taxon>Periconia</taxon>
    </lineage>
</organism>
<evidence type="ECO:0000313" key="3">
    <source>
        <dbReference type="Proteomes" id="UP000244855"/>
    </source>
</evidence>
<dbReference type="Proteomes" id="UP000244855">
    <property type="component" value="Unassembled WGS sequence"/>
</dbReference>
<dbReference type="EMBL" id="KZ805626">
    <property type="protein sequence ID" value="PVH92974.1"/>
    <property type="molecule type" value="Genomic_DNA"/>
</dbReference>
<accession>A0A2V1D6V7</accession>
<dbReference type="AlphaFoldDB" id="A0A2V1D6V7"/>
<proteinExistence type="predicted"/>
<feature type="region of interest" description="Disordered" evidence="1">
    <location>
        <begin position="45"/>
        <end position="76"/>
    </location>
</feature>
<reference evidence="2 3" key="1">
    <citation type="journal article" date="2018" name="Sci. Rep.">
        <title>Comparative genomics provides insights into the lifestyle and reveals functional heterogeneity of dark septate endophytic fungi.</title>
        <authorList>
            <person name="Knapp D.G."/>
            <person name="Nemeth J.B."/>
            <person name="Barry K."/>
            <person name="Hainaut M."/>
            <person name="Henrissat B."/>
            <person name="Johnson J."/>
            <person name="Kuo A."/>
            <person name="Lim J.H.P."/>
            <person name="Lipzen A."/>
            <person name="Nolan M."/>
            <person name="Ohm R.A."/>
            <person name="Tamas L."/>
            <person name="Grigoriev I.V."/>
            <person name="Spatafora J.W."/>
            <person name="Nagy L.G."/>
            <person name="Kovacs G.M."/>
        </authorList>
    </citation>
    <scope>NUCLEOTIDE SEQUENCE [LARGE SCALE GENOMIC DNA]</scope>
    <source>
        <strain evidence="2 3">DSE2036</strain>
    </source>
</reference>
<feature type="region of interest" description="Disordered" evidence="1">
    <location>
        <begin position="109"/>
        <end position="140"/>
    </location>
</feature>
<feature type="compositionally biased region" description="Basic and acidic residues" evidence="1">
    <location>
        <begin position="62"/>
        <end position="73"/>
    </location>
</feature>
<sequence length="140" mass="15430">MFSFNSKTQPYCPQSSTWPAGRLKEEQASIAAERKVSDNVFVDVGTGAQGSSEKMVGKKAQSRIERSCGREGNGDTEIIGEAKGEAEPNPEHVLLKALSQSGYRQFRGHESRLLPTSNAISIEHSDVSTKDGRRKRHNQR</sequence>
<evidence type="ECO:0000313" key="2">
    <source>
        <dbReference type="EMBL" id="PVH92974.1"/>
    </source>
</evidence>
<name>A0A2V1D6V7_9PLEO</name>
<gene>
    <name evidence="2" type="ORF">DM02DRAFT_619577</name>
</gene>
<evidence type="ECO:0000256" key="1">
    <source>
        <dbReference type="SAM" id="MobiDB-lite"/>
    </source>
</evidence>